<keyword evidence="3" id="KW-1185">Reference proteome</keyword>
<accession>A0A843WHZ9</accession>
<evidence type="ECO:0000313" key="3">
    <source>
        <dbReference type="Proteomes" id="UP000652761"/>
    </source>
</evidence>
<name>A0A843WHZ9_COLES</name>
<dbReference type="Proteomes" id="UP000652761">
    <property type="component" value="Unassembled WGS sequence"/>
</dbReference>
<dbReference type="AlphaFoldDB" id="A0A843WHZ9"/>
<dbReference type="EMBL" id="NMUH01002858">
    <property type="protein sequence ID" value="MQM02460.1"/>
    <property type="molecule type" value="Genomic_DNA"/>
</dbReference>
<sequence length="97" mass="11247">MKLSKTLFPGSSSSTSSKDEEQYTIRECVSRLKTMVGYSQELLMRALPLFELPSKRVVFMSLDEEDAMLNPLAVWFKGRALTIRIDLTRLFREWLVL</sequence>
<protein>
    <submittedName>
        <fullName evidence="2">Uncharacterized protein</fullName>
    </submittedName>
</protein>
<comment type="caution">
    <text evidence="2">The sequence shown here is derived from an EMBL/GenBank/DDBJ whole genome shotgun (WGS) entry which is preliminary data.</text>
</comment>
<reference evidence="2" key="1">
    <citation type="submission" date="2017-07" db="EMBL/GenBank/DDBJ databases">
        <title>Taro Niue Genome Assembly and Annotation.</title>
        <authorList>
            <person name="Atibalentja N."/>
            <person name="Keating K."/>
            <person name="Fields C.J."/>
        </authorList>
    </citation>
    <scope>NUCLEOTIDE SEQUENCE</scope>
    <source>
        <strain evidence="2">Niue_2</strain>
        <tissue evidence="2">Leaf</tissue>
    </source>
</reference>
<proteinExistence type="predicted"/>
<evidence type="ECO:0000256" key="1">
    <source>
        <dbReference type="SAM" id="MobiDB-lite"/>
    </source>
</evidence>
<feature type="region of interest" description="Disordered" evidence="1">
    <location>
        <begin position="1"/>
        <end position="21"/>
    </location>
</feature>
<dbReference type="OrthoDB" id="1922544at2759"/>
<gene>
    <name evidence="2" type="ORF">Taro_035228</name>
</gene>
<organism evidence="2 3">
    <name type="scientific">Colocasia esculenta</name>
    <name type="common">Wild taro</name>
    <name type="synonym">Arum esculentum</name>
    <dbReference type="NCBI Taxonomy" id="4460"/>
    <lineage>
        <taxon>Eukaryota</taxon>
        <taxon>Viridiplantae</taxon>
        <taxon>Streptophyta</taxon>
        <taxon>Embryophyta</taxon>
        <taxon>Tracheophyta</taxon>
        <taxon>Spermatophyta</taxon>
        <taxon>Magnoliopsida</taxon>
        <taxon>Liliopsida</taxon>
        <taxon>Araceae</taxon>
        <taxon>Aroideae</taxon>
        <taxon>Colocasieae</taxon>
        <taxon>Colocasia</taxon>
    </lineage>
</organism>
<evidence type="ECO:0000313" key="2">
    <source>
        <dbReference type="EMBL" id="MQM02460.1"/>
    </source>
</evidence>